<dbReference type="Pfam" id="PF00106">
    <property type="entry name" value="adh_short"/>
    <property type="match status" value="1"/>
</dbReference>
<dbReference type="CDD" id="cd05233">
    <property type="entry name" value="SDR_c"/>
    <property type="match status" value="1"/>
</dbReference>
<keyword evidence="6" id="KW-1185">Reference proteome</keyword>
<sequence>MTRALITGGSSGIGLSFAKALAAQGHDIVLVARNQESLDSTARDLGSEYGVNTETISADLCDRGGMETVARRLGSSELPIDILVNNAGFGLKRSFLSSDLVDVEAMDNVLHRAVVVLSHAAAKAMLGRGFGAIINVTSLSAYTTMGPYAASKSAATVFTEALANELRGSKVTATAVLPGFVHSDFHRRAQIRMGWLPSWLWLDADHVAKAAIRDARAGRVLSVPGGAYSVAAVLARAMPRPLIHRVSRGFQGRRVASKTS</sequence>
<dbReference type="SMART" id="SM00822">
    <property type="entry name" value="PKS_KR"/>
    <property type="match status" value="1"/>
</dbReference>
<dbReference type="PROSITE" id="PS00061">
    <property type="entry name" value="ADH_SHORT"/>
    <property type="match status" value="1"/>
</dbReference>
<evidence type="ECO:0000259" key="4">
    <source>
        <dbReference type="SMART" id="SM00822"/>
    </source>
</evidence>
<evidence type="ECO:0000256" key="2">
    <source>
        <dbReference type="ARBA" id="ARBA00023002"/>
    </source>
</evidence>
<evidence type="ECO:0000256" key="1">
    <source>
        <dbReference type="ARBA" id="ARBA00006484"/>
    </source>
</evidence>
<dbReference type="PRINTS" id="PR00080">
    <property type="entry name" value="SDRFAMILY"/>
</dbReference>
<evidence type="ECO:0000313" key="5">
    <source>
        <dbReference type="EMBL" id="WGW12221.1"/>
    </source>
</evidence>
<dbReference type="SUPFAM" id="SSF51735">
    <property type="entry name" value="NAD(P)-binding Rossmann-fold domains"/>
    <property type="match status" value="1"/>
</dbReference>
<keyword evidence="2" id="KW-0560">Oxidoreductase</keyword>
<proteinExistence type="inferred from homology"/>
<dbReference type="InterPro" id="IPR002347">
    <property type="entry name" value="SDR_fam"/>
</dbReference>
<dbReference type="PIRSF" id="PIRSF000126">
    <property type="entry name" value="11-beta-HSD1"/>
    <property type="match status" value="1"/>
</dbReference>
<dbReference type="Gene3D" id="3.40.50.720">
    <property type="entry name" value="NAD(P)-binding Rossmann-like Domain"/>
    <property type="match status" value="1"/>
</dbReference>
<name>A0ABY8QVH6_9MICO</name>
<dbReference type="Proteomes" id="UP001209083">
    <property type="component" value="Chromosome"/>
</dbReference>
<comment type="similarity">
    <text evidence="1 3">Belongs to the short-chain dehydrogenases/reductases (SDR) family.</text>
</comment>
<protein>
    <submittedName>
        <fullName evidence="5">SDR family NAD(P)-dependent oxidoreductase</fullName>
    </submittedName>
</protein>
<dbReference type="PRINTS" id="PR00081">
    <property type="entry name" value="GDHRDH"/>
</dbReference>
<dbReference type="EMBL" id="CP090958">
    <property type="protein sequence ID" value="WGW12221.1"/>
    <property type="molecule type" value="Genomic_DNA"/>
</dbReference>
<dbReference type="PANTHER" id="PTHR44196:SF2">
    <property type="entry name" value="SHORT-CHAIN DEHYDROGENASE-RELATED"/>
    <property type="match status" value="1"/>
</dbReference>
<reference evidence="5 6" key="1">
    <citation type="submission" date="2023-05" db="EMBL/GenBank/DDBJ databases">
        <title>Lithophilousrod everest ZFBP1038 complete genpme.</title>
        <authorList>
            <person name="Tian M."/>
        </authorList>
    </citation>
    <scope>NUCLEOTIDE SEQUENCE [LARGE SCALE GENOMIC DNA]</scope>
    <source>
        <strain evidence="5 6">ZFBP1038</strain>
    </source>
</reference>
<dbReference type="PANTHER" id="PTHR44196">
    <property type="entry name" value="DEHYDROGENASE/REDUCTASE SDR FAMILY MEMBER 7B"/>
    <property type="match status" value="1"/>
</dbReference>
<feature type="domain" description="Ketoreductase" evidence="4">
    <location>
        <begin position="2"/>
        <end position="183"/>
    </location>
</feature>
<dbReference type="InterPro" id="IPR036291">
    <property type="entry name" value="NAD(P)-bd_dom_sf"/>
</dbReference>
<dbReference type="InterPro" id="IPR057326">
    <property type="entry name" value="KR_dom"/>
</dbReference>
<accession>A0ABY8QVH6</accession>
<dbReference type="RefSeq" id="WP_349639020.1">
    <property type="nucleotide sequence ID" value="NZ_CP090958.1"/>
</dbReference>
<evidence type="ECO:0000256" key="3">
    <source>
        <dbReference type="RuleBase" id="RU000363"/>
    </source>
</evidence>
<organism evidence="5 6">
    <name type="scientific">Saxibacter everestensis</name>
    <dbReference type="NCBI Taxonomy" id="2909229"/>
    <lineage>
        <taxon>Bacteria</taxon>
        <taxon>Bacillati</taxon>
        <taxon>Actinomycetota</taxon>
        <taxon>Actinomycetes</taxon>
        <taxon>Micrococcales</taxon>
        <taxon>Brevibacteriaceae</taxon>
        <taxon>Saxibacter</taxon>
    </lineage>
</organism>
<gene>
    <name evidence="5" type="ORF">LWF01_00195</name>
</gene>
<evidence type="ECO:0000313" key="6">
    <source>
        <dbReference type="Proteomes" id="UP001209083"/>
    </source>
</evidence>
<dbReference type="InterPro" id="IPR020904">
    <property type="entry name" value="Sc_DH/Rdtase_CS"/>
</dbReference>